<evidence type="ECO:0000313" key="3">
    <source>
        <dbReference type="EMBL" id="ABX42827.1"/>
    </source>
</evidence>
<gene>
    <name evidence="3" type="ordered locus">Cphy_2466</name>
</gene>
<accession>A9KLT3</accession>
<dbReference type="eggNOG" id="COG1653">
    <property type="taxonomic scope" value="Bacteria"/>
</dbReference>
<dbReference type="AlphaFoldDB" id="A9KLT3"/>
<dbReference type="Proteomes" id="UP000000370">
    <property type="component" value="Chromosome"/>
</dbReference>
<keyword evidence="2" id="KW-0732">Signal</keyword>
<feature type="chain" id="PRO_5038717246" evidence="2">
    <location>
        <begin position="23"/>
        <end position="473"/>
    </location>
</feature>
<protein>
    <submittedName>
        <fullName evidence="3">Extracellular solute-binding protein family 1</fullName>
    </submittedName>
</protein>
<dbReference type="SUPFAM" id="SSF53850">
    <property type="entry name" value="Periplasmic binding protein-like II"/>
    <property type="match status" value="1"/>
</dbReference>
<dbReference type="HOGENOM" id="CLU_031285_2_2_9"/>
<dbReference type="Gene3D" id="3.40.190.10">
    <property type="entry name" value="Periplasmic binding protein-like II"/>
    <property type="match status" value="1"/>
</dbReference>
<dbReference type="InterPro" id="IPR050490">
    <property type="entry name" value="Bact_solute-bd_prot1"/>
</dbReference>
<dbReference type="EMBL" id="CP000885">
    <property type="protein sequence ID" value="ABX42827.1"/>
    <property type="molecule type" value="Genomic_DNA"/>
</dbReference>
<evidence type="ECO:0000256" key="1">
    <source>
        <dbReference type="SAM" id="MobiDB-lite"/>
    </source>
</evidence>
<name>A9KLT3_LACP7</name>
<dbReference type="RefSeq" id="WP_012200480.1">
    <property type="nucleotide sequence ID" value="NC_010001.1"/>
</dbReference>
<dbReference type="STRING" id="357809.Cphy_2466"/>
<feature type="region of interest" description="Disordered" evidence="1">
    <location>
        <begin position="29"/>
        <end position="60"/>
    </location>
</feature>
<evidence type="ECO:0000313" key="4">
    <source>
        <dbReference type="Proteomes" id="UP000000370"/>
    </source>
</evidence>
<dbReference type="PANTHER" id="PTHR43649">
    <property type="entry name" value="ARABINOSE-BINDING PROTEIN-RELATED"/>
    <property type="match status" value="1"/>
</dbReference>
<dbReference type="KEGG" id="cpy:Cphy_2466"/>
<dbReference type="OrthoDB" id="55273at2"/>
<proteinExistence type="predicted"/>
<reference evidence="4" key="1">
    <citation type="submission" date="2007-11" db="EMBL/GenBank/DDBJ databases">
        <title>Complete genome sequence of Clostridium phytofermentans ISDg.</title>
        <authorList>
            <person name="Leschine S.B."/>
            <person name="Warnick T.A."/>
            <person name="Blanchard J.L."/>
            <person name="Schnell D.J."/>
            <person name="Petit E.L."/>
            <person name="LaTouf W.G."/>
            <person name="Copeland A."/>
            <person name="Lucas S."/>
            <person name="Lapidus A."/>
            <person name="Barry K."/>
            <person name="Glavina del Rio T."/>
            <person name="Dalin E."/>
            <person name="Tice H."/>
            <person name="Pitluck S."/>
            <person name="Kiss H."/>
            <person name="Brettin T."/>
            <person name="Bruce D."/>
            <person name="Detter J.C."/>
            <person name="Han C."/>
            <person name="Kuske C."/>
            <person name="Schmutz J."/>
            <person name="Larimer F."/>
            <person name="Land M."/>
            <person name="Hauser L."/>
            <person name="Kyrpides N."/>
            <person name="Kim E.A."/>
            <person name="Richardson P."/>
        </authorList>
    </citation>
    <scope>NUCLEOTIDE SEQUENCE [LARGE SCALE GENOMIC DNA]</scope>
    <source>
        <strain evidence="4">ATCC 700394 / DSM 18823 / ISDg</strain>
    </source>
</reference>
<feature type="compositionally biased region" description="Basic and acidic residues" evidence="1">
    <location>
        <begin position="29"/>
        <end position="57"/>
    </location>
</feature>
<dbReference type="PROSITE" id="PS51257">
    <property type="entry name" value="PROKAR_LIPOPROTEIN"/>
    <property type="match status" value="1"/>
</dbReference>
<dbReference type="PANTHER" id="PTHR43649:SF12">
    <property type="entry name" value="DIACETYLCHITOBIOSE BINDING PROTEIN DASA"/>
    <property type="match status" value="1"/>
</dbReference>
<sequence length="473" mass="53078" precursor="true">MKKMKKALAMLMVLTMVCAMFAACGKNDQKANKDQTNKENTKDNSTDGKSGDNKEKTTAGSTGGKTLRIYCWNTEFQDRFNEYYASKIPSGVTVDWVINPNEDNVYQTKLDEALQKQASASPEDRIDLFLIEADYALKYVGTDYTLDVVKDIGLTEDDLSQQYQYTKDVVTVDGSLKGVSWQSCPMGFLYRRSMAKAVLGTDDPDQVQEMISDWTKFDAVAAKMKDAGNFMLSGYDDDYRVFANNKKLPWIDDNNKIVVDDEIKQWVSQTKTYTDKGYNNKASLWSAESTAQMAKDGKVFGYFGPAWFMDFCFMDYTLDDPNQPKEIGNGGYGDWAMCKGPQGSYWGGTWICGAAGTDNIDIVKDIMLTMTCNKDTLVKITNKFGDFTNNVAAMTELANSDFGYPFLGGQNHIKVLLESAQDIHISAASPFDQTMTEKLQLAMKDYFEGVVTEQQAWDNFYTEVLGKHPELSK</sequence>
<keyword evidence="4" id="KW-1185">Reference proteome</keyword>
<organism evidence="3 4">
    <name type="scientific">Lachnoclostridium phytofermentans (strain ATCC 700394 / DSM 18823 / ISDg)</name>
    <name type="common">Clostridium phytofermentans</name>
    <dbReference type="NCBI Taxonomy" id="357809"/>
    <lineage>
        <taxon>Bacteria</taxon>
        <taxon>Bacillati</taxon>
        <taxon>Bacillota</taxon>
        <taxon>Clostridia</taxon>
        <taxon>Lachnospirales</taxon>
        <taxon>Lachnospiraceae</taxon>
    </lineage>
</organism>
<feature type="signal peptide" evidence="2">
    <location>
        <begin position="1"/>
        <end position="22"/>
    </location>
</feature>
<evidence type="ECO:0000256" key="2">
    <source>
        <dbReference type="SAM" id="SignalP"/>
    </source>
</evidence>